<evidence type="ECO:0000313" key="1">
    <source>
        <dbReference type="EMBL" id="RGE56283.1"/>
    </source>
</evidence>
<dbReference type="AlphaFoldDB" id="A0A3E3HWS8"/>
<keyword evidence="1" id="KW-0808">Transferase</keyword>
<dbReference type="EMBL" id="QVLV01000027">
    <property type="protein sequence ID" value="RGE56283.1"/>
    <property type="molecule type" value="Genomic_DNA"/>
</dbReference>
<dbReference type="Proteomes" id="UP000260812">
    <property type="component" value="Unassembled WGS sequence"/>
</dbReference>
<proteinExistence type="predicted"/>
<organism evidence="1 2">
    <name type="scientific">Eisenbergiella massiliensis</name>
    <dbReference type="NCBI Taxonomy" id="1720294"/>
    <lineage>
        <taxon>Bacteria</taxon>
        <taxon>Bacillati</taxon>
        <taxon>Bacillota</taxon>
        <taxon>Clostridia</taxon>
        <taxon>Lachnospirales</taxon>
        <taxon>Lachnospiraceae</taxon>
        <taxon>Eisenbergiella</taxon>
    </lineage>
</organism>
<gene>
    <name evidence="1" type="ORF">DXC51_24820</name>
</gene>
<dbReference type="RefSeq" id="WP_117545614.1">
    <property type="nucleotide sequence ID" value="NZ_JBKUNB010000005.1"/>
</dbReference>
<dbReference type="GeneID" id="97989988"/>
<evidence type="ECO:0000313" key="2">
    <source>
        <dbReference type="Proteomes" id="UP000260812"/>
    </source>
</evidence>
<dbReference type="GO" id="GO:0016301">
    <property type="term" value="F:kinase activity"/>
    <property type="evidence" value="ECO:0007669"/>
    <property type="project" value="UniProtKB-KW"/>
</dbReference>
<dbReference type="SUPFAM" id="SSF52540">
    <property type="entry name" value="P-loop containing nucleoside triphosphate hydrolases"/>
    <property type="match status" value="1"/>
</dbReference>
<sequence>MGKQLIISVGREFGSGGHVIAEELARRFELPLYDNNLLEHIAEEKEISHESLKKYDERPKNRLFSRTVRGYSNSMQENLANMQFDYLKKKAAAGESFVIVGRCSETILKGFDGLVSIFVLGDPDVKAERIRKVYGVSEEEARRMMKREDWNRKSYHNYYCKGKWGDSRNYDFSINSSRLGIEKTVDMLENCIRARMESNC</sequence>
<keyword evidence="2" id="KW-1185">Reference proteome</keyword>
<dbReference type="InterPro" id="IPR027417">
    <property type="entry name" value="P-loop_NTPase"/>
</dbReference>
<dbReference type="Pfam" id="PF13189">
    <property type="entry name" value="Cytidylate_kin2"/>
    <property type="match status" value="1"/>
</dbReference>
<name>A0A3E3HWS8_9FIRM</name>
<keyword evidence="1" id="KW-0418">Kinase</keyword>
<accession>A0A3E3HWS8</accession>
<dbReference type="Gene3D" id="3.40.50.300">
    <property type="entry name" value="P-loop containing nucleotide triphosphate hydrolases"/>
    <property type="match status" value="1"/>
</dbReference>
<comment type="caution">
    <text evidence="1">The sequence shown here is derived from an EMBL/GenBank/DDBJ whole genome shotgun (WGS) entry which is preliminary data.</text>
</comment>
<protein>
    <submittedName>
        <fullName evidence="1">Cytidylate kinase-like family protein</fullName>
    </submittedName>
</protein>
<reference evidence="1" key="1">
    <citation type="submission" date="2018-08" db="EMBL/GenBank/DDBJ databases">
        <title>A genome reference for cultivated species of the human gut microbiota.</title>
        <authorList>
            <person name="Zou Y."/>
            <person name="Xue W."/>
            <person name="Luo G."/>
        </authorList>
    </citation>
    <scope>NUCLEOTIDE SEQUENCE [LARGE SCALE GENOMIC DNA]</scope>
    <source>
        <strain evidence="1">TF05-5AC</strain>
    </source>
</reference>